<dbReference type="Gene3D" id="3.30.70.270">
    <property type="match status" value="1"/>
</dbReference>
<name>A0A377FSQ0_9BACL</name>
<dbReference type="PANTHER" id="PTHR45138:SF9">
    <property type="entry name" value="DIGUANYLATE CYCLASE DGCM-RELATED"/>
    <property type="match status" value="1"/>
</dbReference>
<dbReference type="EC" id="2.7.7.65" evidence="3"/>
<dbReference type="AlphaFoldDB" id="A0A377FSQ0"/>
<evidence type="ECO:0000259" key="2">
    <source>
        <dbReference type="PROSITE" id="PS50887"/>
    </source>
</evidence>
<dbReference type="GO" id="GO:1902201">
    <property type="term" value="P:negative regulation of bacterial-type flagellum-dependent cell motility"/>
    <property type="evidence" value="ECO:0007669"/>
    <property type="project" value="TreeGrafter"/>
</dbReference>
<keyword evidence="3" id="KW-0548">Nucleotidyltransferase</keyword>
<reference evidence="3 4" key="1">
    <citation type="submission" date="2018-06" db="EMBL/GenBank/DDBJ databases">
        <authorList>
            <consortium name="Pathogen Informatics"/>
            <person name="Doyle S."/>
        </authorList>
    </citation>
    <scope>NUCLEOTIDE SEQUENCE [LARGE SCALE GENOMIC DNA]</scope>
    <source>
        <strain evidence="3 4">NCTC13163</strain>
    </source>
</reference>
<dbReference type="InterPro" id="IPR029787">
    <property type="entry name" value="Nucleotide_cyclase"/>
</dbReference>
<keyword evidence="1" id="KW-1133">Transmembrane helix</keyword>
<feature type="transmembrane region" description="Helical" evidence="1">
    <location>
        <begin position="7"/>
        <end position="26"/>
    </location>
</feature>
<gene>
    <name evidence="3" type="primary">dosC</name>
    <name evidence="3" type="ORF">NCTC13163_00842</name>
</gene>
<feature type="transmembrane region" description="Helical" evidence="1">
    <location>
        <begin position="107"/>
        <end position="127"/>
    </location>
</feature>
<dbReference type="Pfam" id="PF00990">
    <property type="entry name" value="GGDEF"/>
    <property type="match status" value="1"/>
</dbReference>
<dbReference type="GO" id="GO:0052621">
    <property type="term" value="F:diguanylate cyclase activity"/>
    <property type="evidence" value="ECO:0007669"/>
    <property type="project" value="UniProtKB-EC"/>
</dbReference>
<evidence type="ECO:0000313" key="3">
    <source>
        <dbReference type="EMBL" id="STO07495.1"/>
    </source>
</evidence>
<accession>A0A377FSQ0</accession>
<dbReference type="Proteomes" id="UP000254060">
    <property type="component" value="Unassembled WGS sequence"/>
</dbReference>
<dbReference type="NCBIfam" id="TIGR00254">
    <property type="entry name" value="GGDEF"/>
    <property type="match status" value="1"/>
</dbReference>
<dbReference type="EMBL" id="UGGP01000001">
    <property type="protein sequence ID" value="STO07495.1"/>
    <property type="molecule type" value="Genomic_DNA"/>
</dbReference>
<protein>
    <submittedName>
        <fullName evidence="3">Diguanylate cyclase DosC</fullName>
        <ecNumber evidence="3">2.7.7.65</ecNumber>
    </submittedName>
</protein>
<dbReference type="CDD" id="cd01949">
    <property type="entry name" value="GGDEF"/>
    <property type="match status" value="1"/>
</dbReference>
<dbReference type="GO" id="GO:0005886">
    <property type="term" value="C:plasma membrane"/>
    <property type="evidence" value="ECO:0007669"/>
    <property type="project" value="TreeGrafter"/>
</dbReference>
<keyword evidence="3" id="KW-0808">Transferase</keyword>
<dbReference type="PANTHER" id="PTHR45138">
    <property type="entry name" value="REGULATORY COMPONENTS OF SENSORY TRANSDUCTION SYSTEM"/>
    <property type="match status" value="1"/>
</dbReference>
<feature type="transmembrane region" description="Helical" evidence="1">
    <location>
        <begin position="163"/>
        <end position="181"/>
    </location>
</feature>
<dbReference type="STRING" id="1397694.GCA_000702585_01356"/>
<dbReference type="SMART" id="SM00267">
    <property type="entry name" value="GGDEF"/>
    <property type="match status" value="1"/>
</dbReference>
<keyword evidence="1" id="KW-0472">Membrane</keyword>
<feature type="transmembrane region" description="Helical" evidence="1">
    <location>
        <begin position="72"/>
        <end position="95"/>
    </location>
</feature>
<feature type="transmembrane region" description="Helical" evidence="1">
    <location>
        <begin position="134"/>
        <end position="151"/>
    </location>
</feature>
<evidence type="ECO:0000256" key="1">
    <source>
        <dbReference type="SAM" id="Phobius"/>
    </source>
</evidence>
<feature type="transmembrane region" description="Helical" evidence="1">
    <location>
        <begin position="38"/>
        <end position="60"/>
    </location>
</feature>
<keyword evidence="1" id="KW-0812">Transmembrane</keyword>
<dbReference type="InterPro" id="IPR000160">
    <property type="entry name" value="GGDEF_dom"/>
</dbReference>
<sequence length="351" mass="38892">MGQVVNIFFINISIIYLVLSLTLYLMRHVLPVQVASPLAVRVWFGLAMGLAAVLLTVNSFSVGEARIDLRIIPLALAAAYAGPVGVAVTIGLTLLGRFGLDGMTDQFIRSFGTLGLFFVLSLVLNRLSLRRGHLYSAYLVFGAVLVLFRIAGNIPMHAFTNVFLPYFVITFFGGWMCYWVAKQIETHLRMFRLHTQRATVDELTGLPNRYMTIERLNDVEASGLPWALLVIDVDRFKQLNDTYGHRAGDAVLRRIGTTLRDHCPEAGFVGRYGGEEFVMVTEDTHDADQLAERLVRAVRETTYTFEGQPIPMTISVGVSIANAEPGTVVFERADAALYQAKADGRDQVKIG</sequence>
<dbReference type="InterPro" id="IPR050469">
    <property type="entry name" value="Diguanylate_Cyclase"/>
</dbReference>
<proteinExistence type="predicted"/>
<dbReference type="OrthoDB" id="9759607at2"/>
<dbReference type="RefSeq" id="WP_029334548.1">
    <property type="nucleotide sequence ID" value="NZ_UGGP01000001.1"/>
</dbReference>
<evidence type="ECO:0000313" key="4">
    <source>
        <dbReference type="Proteomes" id="UP000254060"/>
    </source>
</evidence>
<dbReference type="InterPro" id="IPR043128">
    <property type="entry name" value="Rev_trsase/Diguanyl_cyclase"/>
</dbReference>
<dbReference type="PROSITE" id="PS50887">
    <property type="entry name" value="GGDEF"/>
    <property type="match status" value="1"/>
</dbReference>
<dbReference type="GO" id="GO:0043709">
    <property type="term" value="P:cell adhesion involved in single-species biofilm formation"/>
    <property type="evidence" value="ECO:0007669"/>
    <property type="project" value="TreeGrafter"/>
</dbReference>
<organism evidence="3 4">
    <name type="scientific">Exiguobacterium aurantiacum</name>
    <dbReference type="NCBI Taxonomy" id="33987"/>
    <lineage>
        <taxon>Bacteria</taxon>
        <taxon>Bacillati</taxon>
        <taxon>Bacillota</taxon>
        <taxon>Bacilli</taxon>
        <taxon>Bacillales</taxon>
        <taxon>Bacillales Family XII. Incertae Sedis</taxon>
        <taxon>Exiguobacterium</taxon>
    </lineage>
</organism>
<feature type="domain" description="GGDEF" evidence="2">
    <location>
        <begin position="224"/>
        <end position="351"/>
    </location>
</feature>
<dbReference type="SUPFAM" id="SSF55073">
    <property type="entry name" value="Nucleotide cyclase"/>
    <property type="match status" value="1"/>
</dbReference>
<dbReference type="FunFam" id="3.30.70.270:FF:000001">
    <property type="entry name" value="Diguanylate cyclase domain protein"/>
    <property type="match status" value="1"/>
</dbReference>